<gene>
    <name evidence="1" type="ORF">FOZ61_010058</name>
</gene>
<protein>
    <submittedName>
        <fullName evidence="1">Uncharacterized protein</fullName>
    </submittedName>
</protein>
<proteinExistence type="predicted"/>
<dbReference type="OrthoDB" id="432397at2759"/>
<name>A0A7J6KYE2_PEROL</name>
<dbReference type="Proteomes" id="UP000570595">
    <property type="component" value="Unassembled WGS sequence"/>
</dbReference>
<comment type="caution">
    <text evidence="1">The sequence shown here is derived from an EMBL/GenBank/DDBJ whole genome shotgun (WGS) entry which is preliminary data.</text>
</comment>
<evidence type="ECO:0000313" key="2">
    <source>
        <dbReference type="Proteomes" id="UP000570595"/>
    </source>
</evidence>
<accession>A0A7J6KYE2</accession>
<organism evidence="1 2">
    <name type="scientific">Perkinsus olseni</name>
    <name type="common">Perkinsus atlanticus</name>
    <dbReference type="NCBI Taxonomy" id="32597"/>
    <lineage>
        <taxon>Eukaryota</taxon>
        <taxon>Sar</taxon>
        <taxon>Alveolata</taxon>
        <taxon>Perkinsozoa</taxon>
        <taxon>Perkinsea</taxon>
        <taxon>Perkinsida</taxon>
        <taxon>Perkinsidae</taxon>
        <taxon>Perkinsus</taxon>
    </lineage>
</organism>
<evidence type="ECO:0000313" key="1">
    <source>
        <dbReference type="EMBL" id="KAF4651924.1"/>
    </source>
</evidence>
<dbReference type="AlphaFoldDB" id="A0A7J6KYE2"/>
<reference evidence="1 2" key="1">
    <citation type="submission" date="2020-04" db="EMBL/GenBank/DDBJ databases">
        <title>Perkinsus olseni comparative genomics.</title>
        <authorList>
            <person name="Bogema D.R."/>
        </authorList>
    </citation>
    <scope>NUCLEOTIDE SEQUENCE [LARGE SCALE GENOMIC DNA]</scope>
    <source>
        <strain evidence="1">ATCC PRA-179</strain>
    </source>
</reference>
<dbReference type="EMBL" id="JABAHT010000781">
    <property type="protein sequence ID" value="KAF4651924.1"/>
    <property type="molecule type" value="Genomic_DNA"/>
</dbReference>
<sequence length="442" mass="49138">MLRYFSEYRKMLLVNPRRGSSARHSSIPSSVISFGSTMSGLPSSLSSLSVLEHQLEEELKGLTVSLPKEPVRSRIPVPRAKVPKLRTRKDTLCSPQRAHGDDEFVAALVRYASEEMPDNLVGDSQFERVYEGLAKRVNSIINYDSSHPLHSALPTARLVKALNQLDFSHLRSTAAVGTDRPLFSSGPQRWSVEIPGKPVRSVLVVLRDVDIRLRGAHLALVAARDGEDFREAAQLLCRWSQRILLDDPTRTYRMTCDEAKGYRIGIFDRESLVASSERLSESGRIELINARGDSVGTATVMILEEGTNHRLTVTVLAMSLHRKSFAPLGDLRPLLCLNGENPLDIVRGNEGRRASMSRVANSAELRSKAVVAESREPFTSFAIFAITDEEQIIGGTEELLIDDGDYDCDERAVEVDLFDDACENKIGLVSLRVRIERELDAQ</sequence>